<dbReference type="AlphaFoldDB" id="A0A2M7QD82"/>
<gene>
    <name evidence="2" type="ORF">COY90_03495</name>
</gene>
<evidence type="ECO:0000313" key="2">
    <source>
        <dbReference type="EMBL" id="PIY68887.1"/>
    </source>
</evidence>
<proteinExistence type="predicted"/>
<organism evidence="2 3">
    <name type="scientific">Candidatus Roizmanbacteria bacterium CG_4_10_14_0_8_um_filter_39_9</name>
    <dbReference type="NCBI Taxonomy" id="1974829"/>
    <lineage>
        <taxon>Bacteria</taxon>
        <taxon>Candidatus Roizmaniibacteriota</taxon>
    </lineage>
</organism>
<dbReference type="InterPro" id="IPR053160">
    <property type="entry name" value="MFS_DHA3_Transporter"/>
</dbReference>
<name>A0A2M7QD82_9BACT</name>
<dbReference type="EMBL" id="PFLF01000075">
    <property type="protein sequence ID" value="PIY68887.1"/>
    <property type="molecule type" value="Genomic_DNA"/>
</dbReference>
<feature type="transmembrane region" description="Helical" evidence="1">
    <location>
        <begin position="147"/>
        <end position="177"/>
    </location>
</feature>
<feature type="transmembrane region" description="Helical" evidence="1">
    <location>
        <begin position="75"/>
        <end position="99"/>
    </location>
</feature>
<dbReference type="InterPro" id="IPR036259">
    <property type="entry name" value="MFS_trans_sf"/>
</dbReference>
<feature type="transmembrane region" description="Helical" evidence="1">
    <location>
        <begin position="36"/>
        <end position="55"/>
    </location>
</feature>
<keyword evidence="1" id="KW-0812">Transmembrane</keyword>
<dbReference type="PANTHER" id="PTHR23530:SF1">
    <property type="entry name" value="PERMEASE, MAJOR FACILITATOR SUPERFAMILY-RELATED"/>
    <property type="match status" value="1"/>
</dbReference>
<protein>
    <recommendedName>
        <fullName evidence="4">Major facilitator superfamily (MFS) profile domain-containing protein</fullName>
    </recommendedName>
</protein>
<reference evidence="3" key="1">
    <citation type="submission" date="2017-09" db="EMBL/GenBank/DDBJ databases">
        <title>Depth-based differentiation of microbial function through sediment-hosted aquifers and enrichment of novel symbionts in the deep terrestrial subsurface.</title>
        <authorList>
            <person name="Probst A.J."/>
            <person name="Ladd B."/>
            <person name="Jarett J.K."/>
            <person name="Geller-Mcgrath D.E."/>
            <person name="Sieber C.M.K."/>
            <person name="Emerson J.B."/>
            <person name="Anantharaman K."/>
            <person name="Thomas B.C."/>
            <person name="Malmstrom R."/>
            <person name="Stieglmeier M."/>
            <person name="Klingl A."/>
            <person name="Woyke T."/>
            <person name="Ryan C.M."/>
            <person name="Banfield J.F."/>
        </authorList>
    </citation>
    <scope>NUCLEOTIDE SEQUENCE [LARGE SCALE GENOMIC DNA]</scope>
</reference>
<dbReference type="GO" id="GO:0022857">
    <property type="term" value="F:transmembrane transporter activity"/>
    <property type="evidence" value="ECO:0007669"/>
    <property type="project" value="InterPro"/>
</dbReference>
<accession>A0A2M7QD82</accession>
<dbReference type="Pfam" id="PF07690">
    <property type="entry name" value="MFS_1"/>
    <property type="match status" value="1"/>
</dbReference>
<dbReference type="Gene3D" id="1.20.1250.20">
    <property type="entry name" value="MFS general substrate transporter like domains"/>
    <property type="match status" value="1"/>
</dbReference>
<evidence type="ECO:0008006" key="4">
    <source>
        <dbReference type="Google" id="ProtNLM"/>
    </source>
</evidence>
<evidence type="ECO:0000313" key="3">
    <source>
        <dbReference type="Proteomes" id="UP000230108"/>
    </source>
</evidence>
<feature type="transmembrane region" description="Helical" evidence="1">
    <location>
        <begin position="328"/>
        <end position="349"/>
    </location>
</feature>
<keyword evidence="1" id="KW-1133">Transmembrane helix</keyword>
<feature type="transmembrane region" description="Helical" evidence="1">
    <location>
        <begin position="241"/>
        <end position="262"/>
    </location>
</feature>
<feature type="transmembrane region" description="Helical" evidence="1">
    <location>
        <begin position="361"/>
        <end position="379"/>
    </location>
</feature>
<sequence>MYRKNVRLLSIFNFLIGFTFFAPLAIIYFAKVSGSYTLGTSIFGVIMLSAAIFEVPTGILSDKVGRRYTIIFGSFARVAAFIFYAIGLSYWFLVIGAILEGMSRAFYSGNNEAFLYDTLADDGKEEKYKEYLGKTNSHEFNGLTLSAVIGGLIASISFVYVMWLAVLSQIFMLIVSFQFVEPRSRHKEGTNIYAHLHEALTLFMTNKKLRLLSLASILANSLDELAYQFRGAFYNTIWPIWAIGFANIVSNVSASAGLYFSGKILNKMKSETAKLLQSLFDKFINIISLVFPTILSPILMSSTSFLYGVGVVAENDLRQREYASNQRATMNSLISLGRSIGAALMTVILGRTADIFGPRKALLMMVFLAFSVTYIYWIIYKNANQKMSIQDKLTKV</sequence>
<dbReference type="Proteomes" id="UP000230108">
    <property type="component" value="Unassembled WGS sequence"/>
</dbReference>
<dbReference type="SUPFAM" id="SSF103473">
    <property type="entry name" value="MFS general substrate transporter"/>
    <property type="match status" value="1"/>
</dbReference>
<dbReference type="PANTHER" id="PTHR23530">
    <property type="entry name" value="TRANSPORT PROTEIN-RELATED"/>
    <property type="match status" value="1"/>
</dbReference>
<dbReference type="InterPro" id="IPR011701">
    <property type="entry name" value="MFS"/>
</dbReference>
<feature type="transmembrane region" description="Helical" evidence="1">
    <location>
        <begin position="12"/>
        <end position="30"/>
    </location>
</feature>
<keyword evidence="1" id="KW-0472">Membrane</keyword>
<feature type="transmembrane region" description="Helical" evidence="1">
    <location>
        <begin position="283"/>
        <end position="308"/>
    </location>
</feature>
<comment type="caution">
    <text evidence="2">The sequence shown here is derived from an EMBL/GenBank/DDBJ whole genome shotgun (WGS) entry which is preliminary data.</text>
</comment>
<evidence type="ECO:0000256" key="1">
    <source>
        <dbReference type="SAM" id="Phobius"/>
    </source>
</evidence>